<dbReference type="EMBL" id="JAUJYN010000002">
    <property type="protein sequence ID" value="KAK1278139.1"/>
    <property type="molecule type" value="Genomic_DNA"/>
</dbReference>
<evidence type="ECO:0000313" key="4">
    <source>
        <dbReference type="EMBL" id="KAK1278139.1"/>
    </source>
</evidence>
<evidence type="ECO:0000256" key="1">
    <source>
        <dbReference type="ARBA" id="ARBA00007692"/>
    </source>
</evidence>
<proteinExistence type="inferred from homology"/>
<keyword evidence="2" id="KW-0804">Transcription</keyword>
<reference evidence="4" key="1">
    <citation type="journal article" date="2023" name="Nat. Commun.">
        <title>Diploid and tetraploid genomes of Acorus and the evolution of monocots.</title>
        <authorList>
            <person name="Ma L."/>
            <person name="Liu K.W."/>
            <person name="Li Z."/>
            <person name="Hsiao Y.Y."/>
            <person name="Qi Y."/>
            <person name="Fu T."/>
            <person name="Tang G.D."/>
            <person name="Zhang D."/>
            <person name="Sun W.H."/>
            <person name="Liu D.K."/>
            <person name="Li Y."/>
            <person name="Chen G.Z."/>
            <person name="Liu X.D."/>
            <person name="Liao X.Y."/>
            <person name="Jiang Y.T."/>
            <person name="Yu X."/>
            <person name="Hao Y."/>
            <person name="Huang J."/>
            <person name="Zhao X.W."/>
            <person name="Ke S."/>
            <person name="Chen Y.Y."/>
            <person name="Wu W.L."/>
            <person name="Hsu J.L."/>
            <person name="Lin Y.F."/>
            <person name="Huang M.D."/>
            <person name="Li C.Y."/>
            <person name="Huang L."/>
            <person name="Wang Z.W."/>
            <person name="Zhao X."/>
            <person name="Zhong W.Y."/>
            <person name="Peng D.H."/>
            <person name="Ahmad S."/>
            <person name="Lan S."/>
            <person name="Zhang J.S."/>
            <person name="Tsai W.C."/>
            <person name="Van de Peer Y."/>
            <person name="Liu Z.J."/>
        </authorList>
    </citation>
    <scope>NUCLEOTIDE SEQUENCE</scope>
    <source>
        <strain evidence="4">SCP</strain>
    </source>
</reference>
<dbReference type="PANTHER" id="PTHR13068:SF236">
    <property type="entry name" value="OS02G0749800 PROTEIN"/>
    <property type="match status" value="1"/>
</dbReference>
<keyword evidence="5" id="KW-1185">Reference proteome</keyword>
<accession>A0AAV9BPX4</accession>
<dbReference type="Pfam" id="PF02536">
    <property type="entry name" value="mTERF"/>
    <property type="match status" value="1"/>
</dbReference>
<dbReference type="InterPro" id="IPR038538">
    <property type="entry name" value="MTERF_sf"/>
</dbReference>
<dbReference type="Gene3D" id="1.25.70.10">
    <property type="entry name" value="Transcription termination factor 3, mitochondrial"/>
    <property type="match status" value="1"/>
</dbReference>
<dbReference type="AlphaFoldDB" id="A0AAV9BPX4"/>
<dbReference type="PANTHER" id="PTHR13068">
    <property type="entry name" value="CGI-12 PROTEIN-RELATED"/>
    <property type="match status" value="1"/>
</dbReference>
<dbReference type="GO" id="GO:0003676">
    <property type="term" value="F:nucleic acid binding"/>
    <property type="evidence" value="ECO:0007669"/>
    <property type="project" value="InterPro"/>
</dbReference>
<evidence type="ECO:0000313" key="5">
    <source>
        <dbReference type="Proteomes" id="UP001179952"/>
    </source>
</evidence>
<sequence length="386" mass="43763">MFRFVRKTLIPIVSRRGSIETHSCFFQNPRLKSISTTPEANETSKASDFTVSYLVNTCGLSTDSALKASNQLQLKTRENPDSVLSLFKNHGFTDTQIAKAISFRPRLLLCNPDKTLNPKIVFLRDAGFSTTDLTLVLSKNPTILTSSLDNQIVPAYGFLKGILGTDKTVISTTKRAPWLLHSDLDKRIGPRIGVLRDHGVPDSSISAMIKQQPRRFIRANLDRFTEALTKVKEMDLKPSSHLFYSAVNTILSMHESRWGEKIDLYRSFGWSEDDILLAFKKRPQFMELSKDKIRGMMDFFLKEMGWGVSVVTNHPNILVRSLEKTIIPRCSVIRVLMSHGLLNKGVSLTAICNIKEEKFLEKYVIKYQMKVPQVLEAYQGKTMIRG</sequence>
<reference evidence="4" key="2">
    <citation type="submission" date="2023-06" db="EMBL/GenBank/DDBJ databases">
        <authorList>
            <person name="Ma L."/>
            <person name="Liu K.-W."/>
            <person name="Li Z."/>
            <person name="Hsiao Y.-Y."/>
            <person name="Qi Y."/>
            <person name="Fu T."/>
            <person name="Tang G."/>
            <person name="Zhang D."/>
            <person name="Sun W.-H."/>
            <person name="Liu D.-K."/>
            <person name="Li Y."/>
            <person name="Chen G.-Z."/>
            <person name="Liu X.-D."/>
            <person name="Liao X.-Y."/>
            <person name="Jiang Y.-T."/>
            <person name="Yu X."/>
            <person name="Hao Y."/>
            <person name="Huang J."/>
            <person name="Zhao X.-W."/>
            <person name="Ke S."/>
            <person name="Chen Y.-Y."/>
            <person name="Wu W.-L."/>
            <person name="Hsu J.-L."/>
            <person name="Lin Y.-F."/>
            <person name="Huang M.-D."/>
            <person name="Li C.-Y."/>
            <person name="Huang L."/>
            <person name="Wang Z.-W."/>
            <person name="Zhao X."/>
            <person name="Zhong W.-Y."/>
            <person name="Peng D.-H."/>
            <person name="Ahmad S."/>
            <person name="Lan S."/>
            <person name="Zhang J.-S."/>
            <person name="Tsai W.-C."/>
            <person name="Van De Peer Y."/>
            <person name="Liu Z.-J."/>
        </authorList>
    </citation>
    <scope>NUCLEOTIDE SEQUENCE</scope>
    <source>
        <strain evidence="4">SCP</strain>
        <tissue evidence="4">Leaves</tissue>
    </source>
</reference>
<dbReference type="GO" id="GO:0006353">
    <property type="term" value="P:DNA-templated transcription termination"/>
    <property type="evidence" value="ECO:0007669"/>
    <property type="project" value="UniProtKB-KW"/>
</dbReference>
<gene>
    <name evidence="4" type="ORF">QJS04_geneDACA003506</name>
</gene>
<dbReference type="SMART" id="SM00733">
    <property type="entry name" value="Mterf"/>
    <property type="match status" value="6"/>
</dbReference>
<dbReference type="InterPro" id="IPR003690">
    <property type="entry name" value="MTERF"/>
</dbReference>
<organism evidence="4 5">
    <name type="scientific">Acorus gramineus</name>
    <name type="common">Dwarf sweet flag</name>
    <dbReference type="NCBI Taxonomy" id="55184"/>
    <lineage>
        <taxon>Eukaryota</taxon>
        <taxon>Viridiplantae</taxon>
        <taxon>Streptophyta</taxon>
        <taxon>Embryophyta</taxon>
        <taxon>Tracheophyta</taxon>
        <taxon>Spermatophyta</taxon>
        <taxon>Magnoliopsida</taxon>
        <taxon>Liliopsida</taxon>
        <taxon>Acoraceae</taxon>
        <taxon>Acorus</taxon>
    </lineage>
</organism>
<evidence type="ECO:0000256" key="3">
    <source>
        <dbReference type="ARBA" id="ARBA00022946"/>
    </source>
</evidence>
<dbReference type="Proteomes" id="UP001179952">
    <property type="component" value="Unassembled WGS sequence"/>
</dbReference>
<name>A0AAV9BPX4_ACOGR</name>
<evidence type="ECO:0000256" key="2">
    <source>
        <dbReference type="ARBA" id="ARBA00022472"/>
    </source>
</evidence>
<comment type="similarity">
    <text evidence="1">Belongs to the mTERF family.</text>
</comment>
<keyword evidence="3" id="KW-0809">Transit peptide</keyword>
<comment type="caution">
    <text evidence="4">The sequence shown here is derived from an EMBL/GenBank/DDBJ whole genome shotgun (WGS) entry which is preliminary data.</text>
</comment>
<keyword evidence="2" id="KW-0806">Transcription termination</keyword>
<dbReference type="FunFam" id="1.25.70.10:FF:000001">
    <property type="entry name" value="Mitochondrial transcription termination factor-like"/>
    <property type="match status" value="1"/>
</dbReference>
<protein>
    <submittedName>
        <fullName evidence="4">Uncharacterized protein</fullName>
    </submittedName>
</protein>
<keyword evidence="2" id="KW-0805">Transcription regulation</keyword>